<accession>A0A1F7KFH6</accession>
<dbReference type="PANTHER" id="PTHR34322:SF2">
    <property type="entry name" value="TRANSPOSASE IS200-LIKE DOMAIN-CONTAINING PROTEIN"/>
    <property type="match status" value="1"/>
</dbReference>
<dbReference type="Pfam" id="PF01797">
    <property type="entry name" value="Y1_Tnp"/>
    <property type="match status" value="1"/>
</dbReference>
<feature type="domain" description="Transposase IS200-like" evidence="1">
    <location>
        <begin position="9"/>
        <end position="150"/>
    </location>
</feature>
<proteinExistence type="predicted"/>
<name>A0A1F7KFH6_9BACT</name>
<protein>
    <recommendedName>
        <fullName evidence="1">Transposase IS200-like domain-containing protein</fullName>
    </recommendedName>
</protein>
<dbReference type="PANTHER" id="PTHR34322">
    <property type="entry name" value="TRANSPOSASE, Y1_TNP DOMAIN-CONTAINING"/>
    <property type="match status" value="1"/>
</dbReference>
<dbReference type="InterPro" id="IPR002686">
    <property type="entry name" value="Transposase_17"/>
</dbReference>
<dbReference type="GO" id="GO:0003677">
    <property type="term" value="F:DNA binding"/>
    <property type="evidence" value="ECO:0007669"/>
    <property type="project" value="InterPro"/>
</dbReference>
<comment type="caution">
    <text evidence="2">The sequence shown here is derived from an EMBL/GenBank/DDBJ whole genome shotgun (WGS) entry which is preliminary data.</text>
</comment>
<gene>
    <name evidence="2" type="ORF">A2209_01100</name>
</gene>
<dbReference type="AlphaFoldDB" id="A0A1F7KFH6"/>
<dbReference type="Gene3D" id="3.30.70.1290">
    <property type="entry name" value="Transposase IS200-like"/>
    <property type="match status" value="1"/>
</dbReference>
<reference evidence="2 3" key="1">
    <citation type="journal article" date="2016" name="Nat. Commun.">
        <title>Thousands of microbial genomes shed light on interconnected biogeochemical processes in an aquifer system.</title>
        <authorList>
            <person name="Anantharaman K."/>
            <person name="Brown C.T."/>
            <person name="Hug L.A."/>
            <person name="Sharon I."/>
            <person name="Castelle C.J."/>
            <person name="Probst A.J."/>
            <person name="Thomas B.C."/>
            <person name="Singh A."/>
            <person name="Wilkins M.J."/>
            <person name="Karaoz U."/>
            <person name="Brodie E.L."/>
            <person name="Williams K.H."/>
            <person name="Hubbard S.S."/>
            <person name="Banfield J.F."/>
        </authorList>
    </citation>
    <scope>NUCLEOTIDE SEQUENCE [LARGE SCALE GENOMIC DNA]</scope>
</reference>
<evidence type="ECO:0000259" key="1">
    <source>
        <dbReference type="SMART" id="SM01321"/>
    </source>
</evidence>
<dbReference type="Proteomes" id="UP000178450">
    <property type="component" value="Unassembled WGS sequence"/>
</dbReference>
<dbReference type="GO" id="GO:0006313">
    <property type="term" value="P:DNA transposition"/>
    <property type="evidence" value="ECO:0007669"/>
    <property type="project" value="InterPro"/>
</dbReference>
<sequence length="215" mass="25495">MSHRRRIFPIGQYYHVFNKSIAGFKIFDNNPNRKRFLLALSYYKDILIKQSLALVLRHPNAQIGDLLAESPEHGIKIICYTIMPTHYHLAVKILKHNFLSKYMNNVENSYTRFFNTKLERKGPLWQSKFQAVRVKSGEQFLHLTRYIHLNPTSSGLVDIPENWPFSSYSAYINDNHVFENLPELGISDPNQYRHFVKDQQDYQRHLQILKKLFLE</sequence>
<dbReference type="InterPro" id="IPR036515">
    <property type="entry name" value="Transposase_17_sf"/>
</dbReference>
<organism evidence="2 3">
    <name type="scientific">Candidatus Roizmanbacteria bacterium RIFOXYA1_FULL_41_12</name>
    <dbReference type="NCBI Taxonomy" id="1802082"/>
    <lineage>
        <taxon>Bacteria</taxon>
        <taxon>Candidatus Roizmaniibacteriota</taxon>
    </lineage>
</organism>
<dbReference type="SMART" id="SM01321">
    <property type="entry name" value="Y1_Tnp"/>
    <property type="match status" value="1"/>
</dbReference>
<evidence type="ECO:0000313" key="3">
    <source>
        <dbReference type="Proteomes" id="UP000178450"/>
    </source>
</evidence>
<evidence type="ECO:0000313" key="2">
    <source>
        <dbReference type="EMBL" id="OGK66578.1"/>
    </source>
</evidence>
<dbReference type="EMBL" id="MGBG01000006">
    <property type="protein sequence ID" value="OGK66578.1"/>
    <property type="molecule type" value="Genomic_DNA"/>
</dbReference>
<dbReference type="GO" id="GO:0004803">
    <property type="term" value="F:transposase activity"/>
    <property type="evidence" value="ECO:0007669"/>
    <property type="project" value="InterPro"/>
</dbReference>
<dbReference type="SUPFAM" id="SSF143422">
    <property type="entry name" value="Transposase IS200-like"/>
    <property type="match status" value="1"/>
</dbReference>